<gene>
    <name evidence="4" type="ORF">GCM10007173_01760</name>
</gene>
<comment type="caution">
    <text evidence="4">The sequence shown here is derived from an EMBL/GenBank/DDBJ whole genome shotgun (WGS) entry which is preliminary data.</text>
</comment>
<dbReference type="CDD" id="cd00085">
    <property type="entry name" value="HNHc"/>
    <property type="match status" value="1"/>
</dbReference>
<dbReference type="SMART" id="SM00507">
    <property type="entry name" value="HNHc"/>
    <property type="match status" value="1"/>
</dbReference>
<reference evidence="5" key="1">
    <citation type="journal article" date="2019" name="Int. J. Syst. Evol. Microbiol.">
        <title>The Global Catalogue of Microorganisms (GCM) 10K type strain sequencing project: providing services to taxonomists for standard genome sequencing and annotation.</title>
        <authorList>
            <consortium name="The Broad Institute Genomics Platform"/>
            <consortium name="The Broad Institute Genome Sequencing Center for Infectious Disease"/>
            <person name="Wu L."/>
            <person name="Ma J."/>
        </authorList>
    </citation>
    <scope>NUCLEOTIDE SEQUENCE [LARGE SCALE GENOMIC DNA]</scope>
    <source>
        <strain evidence="5">CGMCC 1.3685</strain>
    </source>
</reference>
<dbReference type="InterPro" id="IPR003615">
    <property type="entry name" value="HNH_nuc"/>
</dbReference>
<dbReference type="InterPro" id="IPR002711">
    <property type="entry name" value="HNH"/>
</dbReference>
<dbReference type="RefSeq" id="WP_188683013.1">
    <property type="nucleotide sequence ID" value="NZ_BMKX01000001.1"/>
</dbReference>
<evidence type="ECO:0000313" key="5">
    <source>
        <dbReference type="Proteomes" id="UP000606115"/>
    </source>
</evidence>
<sequence>MSIQHAFTNDDDEHRLPLNPPGTRKISHLDGPLACAIEHENEFAQVLELASTLYHGPPRTDPAQGLTELKAIAYLRRALDAAEAVILTDSIELVAQSTAEYAADTASTAPQGETEKQRDQRISAHYYGVDPASDQIITSSFVAEAAVALRETVEKTRAKLFTAKGLRYLCPETLNALSRGLITTKAAQEMVKQTQDLTPEDIRRMEHSLLPVAKTASDASFSQRARRLHRKLDPVSAADRHESAKDGRCVTLWDEPDGMAALKLYAPAQDVYSIYNTVKAFAQQDVDPDDTRTQAQRHADILRDALLDGWPATGGTPLKPRVVVTIPAVEALVNPRRGLAELEGYGPIPMGVALTLAQEAPSMLRVLTDPWTGAAIDVGRKRYRPSVALKDLLLVRDRCCRFPGCRRTAQSCEVDHIEGWAQGGHTSGANSQLLCKRHQMFKHALGWQSISRPDGSVSWRTPHGLNYVSVPGGVENVSGFEHIHDRTPVLEVGLTDQVRRVLGWADPPDPPDPPDRPDQLAS</sequence>
<feature type="region of interest" description="Disordered" evidence="2">
    <location>
        <begin position="1"/>
        <end position="24"/>
    </location>
</feature>
<keyword evidence="4" id="KW-0255">Endonuclease</keyword>
<organism evidence="4 5">
    <name type="scientific">Glutamicibacter ardleyensis</name>
    <dbReference type="NCBI Taxonomy" id="225894"/>
    <lineage>
        <taxon>Bacteria</taxon>
        <taxon>Bacillati</taxon>
        <taxon>Actinomycetota</taxon>
        <taxon>Actinomycetes</taxon>
        <taxon>Micrococcales</taxon>
        <taxon>Micrococcaceae</taxon>
        <taxon>Glutamicibacter</taxon>
    </lineage>
</organism>
<evidence type="ECO:0000256" key="1">
    <source>
        <dbReference type="ARBA" id="ARBA00023450"/>
    </source>
</evidence>
<name>A0ABQ2D9N2_9MICC</name>
<dbReference type="EMBL" id="BMKX01000001">
    <property type="protein sequence ID" value="GGJ46817.1"/>
    <property type="molecule type" value="Genomic_DNA"/>
</dbReference>
<keyword evidence="4" id="KW-0540">Nuclease</keyword>
<dbReference type="Pfam" id="PF02720">
    <property type="entry name" value="DUF222"/>
    <property type="match status" value="1"/>
</dbReference>
<keyword evidence="4" id="KW-0378">Hydrolase</keyword>
<protein>
    <submittedName>
        <fullName evidence="4">HNH endonuclease</fullName>
    </submittedName>
</protein>
<comment type="similarity">
    <text evidence="1">Belongs to the Rv1128c/1148c/1588c/1702c/1945/3466 family.</text>
</comment>
<evidence type="ECO:0000259" key="3">
    <source>
        <dbReference type="SMART" id="SM00507"/>
    </source>
</evidence>
<dbReference type="Proteomes" id="UP000606115">
    <property type="component" value="Unassembled WGS sequence"/>
</dbReference>
<keyword evidence="5" id="KW-1185">Reference proteome</keyword>
<dbReference type="InterPro" id="IPR003870">
    <property type="entry name" value="DUF222"/>
</dbReference>
<dbReference type="GeneID" id="303302594"/>
<dbReference type="Gene3D" id="1.10.30.50">
    <property type="match status" value="1"/>
</dbReference>
<evidence type="ECO:0000256" key="2">
    <source>
        <dbReference type="SAM" id="MobiDB-lite"/>
    </source>
</evidence>
<feature type="compositionally biased region" description="Basic and acidic residues" evidence="2">
    <location>
        <begin position="513"/>
        <end position="522"/>
    </location>
</feature>
<dbReference type="Pfam" id="PF01844">
    <property type="entry name" value="HNH"/>
    <property type="match status" value="1"/>
</dbReference>
<accession>A0ABQ2D9N2</accession>
<dbReference type="GO" id="GO:0004519">
    <property type="term" value="F:endonuclease activity"/>
    <property type="evidence" value="ECO:0007669"/>
    <property type="project" value="UniProtKB-KW"/>
</dbReference>
<feature type="region of interest" description="Disordered" evidence="2">
    <location>
        <begin position="502"/>
        <end position="522"/>
    </location>
</feature>
<evidence type="ECO:0000313" key="4">
    <source>
        <dbReference type="EMBL" id="GGJ46817.1"/>
    </source>
</evidence>
<feature type="domain" description="HNH nuclease" evidence="3">
    <location>
        <begin position="388"/>
        <end position="440"/>
    </location>
</feature>
<proteinExistence type="inferred from homology"/>